<organism evidence="1 2">
    <name type="scientific">Fonticella tunisiensis</name>
    <dbReference type="NCBI Taxonomy" id="1096341"/>
    <lineage>
        <taxon>Bacteria</taxon>
        <taxon>Bacillati</taxon>
        <taxon>Bacillota</taxon>
        <taxon>Clostridia</taxon>
        <taxon>Eubacteriales</taxon>
        <taxon>Clostridiaceae</taxon>
        <taxon>Fonticella</taxon>
    </lineage>
</organism>
<accession>A0A4V3EUT3</accession>
<dbReference type="AlphaFoldDB" id="A0A4V3EUT3"/>
<reference evidence="1 2" key="1">
    <citation type="submission" date="2019-03" db="EMBL/GenBank/DDBJ databases">
        <title>Genomic Encyclopedia of Type Strains, Phase IV (KMG-IV): sequencing the most valuable type-strain genomes for metagenomic binning, comparative biology and taxonomic classification.</title>
        <authorList>
            <person name="Goeker M."/>
        </authorList>
    </citation>
    <scope>NUCLEOTIDE SEQUENCE [LARGE SCALE GENOMIC DNA]</scope>
    <source>
        <strain evidence="1 2">DSM 24455</strain>
    </source>
</reference>
<dbReference type="InterPro" id="IPR024042">
    <property type="entry name" value="TM1646-like_dom_sf"/>
</dbReference>
<dbReference type="EMBL" id="SOAZ01000008">
    <property type="protein sequence ID" value="TDT61177.1"/>
    <property type="molecule type" value="Genomic_DNA"/>
</dbReference>
<evidence type="ECO:0000313" key="2">
    <source>
        <dbReference type="Proteomes" id="UP000295325"/>
    </source>
</evidence>
<dbReference type="OrthoDB" id="2081713at2"/>
<protein>
    <recommendedName>
        <fullName evidence="3">DUF327 family protein</fullName>
    </recommendedName>
</protein>
<keyword evidence="2" id="KW-1185">Reference proteome</keyword>
<evidence type="ECO:0000313" key="1">
    <source>
        <dbReference type="EMBL" id="TDT61177.1"/>
    </source>
</evidence>
<dbReference type="RefSeq" id="WP_133627918.1">
    <property type="nucleotide sequence ID" value="NZ_SOAZ01000008.1"/>
</dbReference>
<dbReference type="Pfam" id="PF03885">
    <property type="entry name" value="DUF327"/>
    <property type="match status" value="1"/>
</dbReference>
<sequence length="141" mass="16579">MRVNRISGRRDMKNVTFEKASKTNCFSVALDLANREQTEERLKDMLKDIENIGKRLISTRSVEDAKEYKRKVKEYIGFIVKNIYVLKREPGPFNYGVHTRIEIINKKLDELTKNLIEEQKETIEIADKIEEIKGLLIDSYK</sequence>
<dbReference type="InterPro" id="IPR005585">
    <property type="entry name" value="DUF327"/>
</dbReference>
<proteinExistence type="predicted"/>
<gene>
    <name evidence="1" type="ORF">EDD71_10875</name>
</gene>
<dbReference type="Proteomes" id="UP000295325">
    <property type="component" value="Unassembled WGS sequence"/>
</dbReference>
<dbReference type="SUPFAM" id="SSF158397">
    <property type="entry name" value="TM1646-like"/>
    <property type="match status" value="1"/>
</dbReference>
<dbReference type="Gene3D" id="1.20.120.490">
    <property type="entry name" value="Hypothetical protein TM1646-like domain"/>
    <property type="match status" value="1"/>
</dbReference>
<comment type="caution">
    <text evidence="1">The sequence shown here is derived from an EMBL/GenBank/DDBJ whole genome shotgun (WGS) entry which is preliminary data.</text>
</comment>
<evidence type="ECO:0008006" key="3">
    <source>
        <dbReference type="Google" id="ProtNLM"/>
    </source>
</evidence>
<name>A0A4V3EUT3_9CLOT</name>